<sequence>MPAQDVLTMTRTSDQTALVPLGVAFGLGALLLAAVLSDGAQPDDLLALPVLALVTWIAHLLARGWARARRATADADGLRLGRRRAPWPADAAGFAVTEREVPDESSPTNDLVLRVCVVDGDGRPLEIAPLRVRSTTDERAAASARSLMTRQVAALRDFAVQRGFVPRSAPRDDGAGRRP</sequence>
<dbReference type="Proteomes" id="UP000065220">
    <property type="component" value="Chromosome"/>
</dbReference>
<keyword evidence="1" id="KW-1133">Transmembrane helix</keyword>
<evidence type="ECO:0000313" key="2">
    <source>
        <dbReference type="EMBL" id="AMD87656.1"/>
    </source>
</evidence>
<feature type="transmembrane region" description="Helical" evidence="1">
    <location>
        <begin position="45"/>
        <end position="62"/>
    </location>
</feature>
<protein>
    <submittedName>
        <fullName evidence="2">Uncharacterized protein</fullName>
    </submittedName>
</protein>
<accession>A0A0X8JFG4</accession>
<name>A0A0X8JFG4_ACTRD</name>
<reference evidence="3" key="1">
    <citation type="submission" date="2016-02" db="EMBL/GenBank/DDBJ databases">
        <authorList>
            <person name="Holder M.E."/>
            <person name="Ajami N.J."/>
            <person name="Petrosino J.F."/>
        </authorList>
    </citation>
    <scope>NUCLEOTIDE SEQUENCE [LARGE SCALE GENOMIC DNA]</scope>
    <source>
        <strain evidence="3">CCUG 36733</strain>
    </source>
</reference>
<organism evidence="2 3">
    <name type="scientific">Actinomyces radicidentis</name>
    <dbReference type="NCBI Taxonomy" id="111015"/>
    <lineage>
        <taxon>Bacteria</taxon>
        <taxon>Bacillati</taxon>
        <taxon>Actinomycetota</taxon>
        <taxon>Actinomycetes</taxon>
        <taxon>Actinomycetales</taxon>
        <taxon>Actinomycetaceae</taxon>
        <taxon>Actinomyces</taxon>
    </lineage>
</organism>
<dbReference type="AlphaFoldDB" id="A0A0X8JFG4"/>
<evidence type="ECO:0000313" key="3">
    <source>
        <dbReference type="Proteomes" id="UP000065220"/>
    </source>
</evidence>
<dbReference type="STRING" id="111015.AXF14_08745"/>
<keyword evidence="1" id="KW-0472">Membrane</keyword>
<feature type="transmembrane region" description="Helical" evidence="1">
    <location>
        <begin position="17"/>
        <end position="39"/>
    </location>
</feature>
<dbReference type="EMBL" id="CP014228">
    <property type="protein sequence ID" value="AMD87656.1"/>
    <property type="molecule type" value="Genomic_DNA"/>
</dbReference>
<proteinExistence type="predicted"/>
<evidence type="ECO:0000256" key="1">
    <source>
        <dbReference type="SAM" id="Phobius"/>
    </source>
</evidence>
<dbReference type="KEGG" id="ard:AXF14_08745"/>
<keyword evidence="3" id="KW-1185">Reference proteome</keyword>
<keyword evidence="1" id="KW-0812">Transmembrane</keyword>
<gene>
    <name evidence="2" type="ORF">AXF14_08745</name>
</gene>